<dbReference type="PANTHER" id="PTHR38684">
    <property type="entry name" value="PROTEIN AMPE"/>
    <property type="match status" value="1"/>
</dbReference>
<dbReference type="InterPro" id="IPR031347">
    <property type="entry name" value="AmpE"/>
</dbReference>
<evidence type="ECO:0000313" key="3">
    <source>
        <dbReference type="EMBL" id="MDV5392712.1"/>
    </source>
</evidence>
<reference evidence="3" key="2">
    <citation type="submission" date="2023-05" db="EMBL/GenBank/DDBJ databases">
        <title>Colonisation of extended spectrum b-lactamase- and carbapenemase-producing bacteria on hospital surfaces from low- and middle-income countries.</title>
        <authorList>
            <person name="Nieto-Rosado M."/>
            <person name="Sands K."/>
            <person name="Iregbu K."/>
            <person name="Zahra R."/>
            <person name="Mazarati J.B."/>
            <person name="Mehtar S."/>
            <person name="Barnards-Group B."/>
            <person name="Walsh T.R."/>
        </authorList>
    </citation>
    <scope>NUCLEOTIDE SEQUENCE</scope>
    <source>
        <strain evidence="3">PP-E493</strain>
    </source>
</reference>
<dbReference type="Proteomes" id="UP001159075">
    <property type="component" value="Unassembled WGS sequence"/>
</dbReference>
<evidence type="ECO:0000313" key="5">
    <source>
        <dbReference type="Proteomes" id="UP001187859"/>
    </source>
</evidence>
<name>A0A1E3UWC2_9GAMM</name>
<dbReference type="RefSeq" id="WP_037413617.1">
    <property type="nucleotide sequence ID" value="NZ_BLRE01000018.1"/>
</dbReference>
<dbReference type="InterPro" id="IPR052966">
    <property type="entry name" value="Beta-lactamase_Reg"/>
</dbReference>
<feature type="transmembrane region" description="Helical" evidence="1">
    <location>
        <begin position="146"/>
        <end position="168"/>
    </location>
</feature>
<dbReference type="GO" id="GO:0046677">
    <property type="term" value="P:response to antibiotic"/>
    <property type="evidence" value="ECO:0007669"/>
    <property type="project" value="TreeGrafter"/>
</dbReference>
<dbReference type="GO" id="GO:0005886">
    <property type="term" value="C:plasma membrane"/>
    <property type="evidence" value="ECO:0007669"/>
    <property type="project" value="TreeGrafter"/>
</dbReference>
<dbReference type="OrthoDB" id="9811967at2"/>
<dbReference type="NCBIfam" id="NF008219">
    <property type="entry name" value="PRK10987.1"/>
    <property type="match status" value="1"/>
</dbReference>
<organism evidence="3 5">
    <name type="scientific">Shewanella xiamenensis</name>
    <dbReference type="NCBI Taxonomy" id="332186"/>
    <lineage>
        <taxon>Bacteria</taxon>
        <taxon>Pseudomonadati</taxon>
        <taxon>Pseudomonadota</taxon>
        <taxon>Gammaproteobacteria</taxon>
        <taxon>Alteromonadales</taxon>
        <taxon>Shewanellaceae</taxon>
        <taxon>Shewanella</taxon>
    </lineage>
</organism>
<dbReference type="EMBL" id="JAOTLW010000014">
    <property type="protein sequence ID" value="MDI5832661.1"/>
    <property type="molecule type" value="Genomic_DNA"/>
</dbReference>
<evidence type="ECO:0000313" key="4">
    <source>
        <dbReference type="Proteomes" id="UP001159075"/>
    </source>
</evidence>
<protein>
    <submittedName>
        <fullName evidence="3">Beta-lactamase regulator AmpE</fullName>
    </submittedName>
</protein>
<keyword evidence="1" id="KW-0472">Membrane</keyword>
<gene>
    <name evidence="3" type="primary">ampE</name>
    <name evidence="2" type="ORF">ODY93_13860</name>
    <name evidence="3" type="ORF">QM089_21190</name>
</gene>
<proteinExistence type="predicted"/>
<dbReference type="Pfam" id="PF17113">
    <property type="entry name" value="AmpE"/>
    <property type="match status" value="1"/>
</dbReference>
<feature type="transmembrane region" description="Helical" evidence="1">
    <location>
        <begin position="69"/>
        <end position="89"/>
    </location>
</feature>
<sequence>MALFSLLVAILVERLKFLPASWQCDRVLQSYQSSFFGDKASLNNTNMLLALILPAGVVYLLGWIASGMFWGVLSLALWVLVAIICFNHQKQRDTFKKYMQAACRSDVQACYHYAAELDCSECLEAVSEKDLGAKVGQSVAWINYRYYGAVALCLIFLGPVGAVLYCTARFYAEENIRKSLNLPLIEDIMFAFDWLPSRVFSFGYALSGQFSEGLAAWRNNALNINASARQVVTETALAAQPLPEVSSAPVCVQSTLALLVLSKRNFTLMVAVLSLLTIFGLVS</sequence>
<keyword evidence="4" id="KW-1185">Reference proteome</keyword>
<comment type="caution">
    <text evidence="3">The sequence shown here is derived from an EMBL/GenBank/DDBJ whole genome shotgun (WGS) entry which is preliminary data.</text>
</comment>
<evidence type="ECO:0000256" key="1">
    <source>
        <dbReference type="SAM" id="Phobius"/>
    </source>
</evidence>
<dbReference type="AlphaFoldDB" id="A0A1E3UWC2"/>
<dbReference type="Proteomes" id="UP001187859">
    <property type="component" value="Unassembled WGS sequence"/>
</dbReference>
<keyword evidence="1" id="KW-0812">Transmembrane</keyword>
<feature type="transmembrane region" description="Helical" evidence="1">
    <location>
        <begin position="44"/>
        <end position="62"/>
    </location>
</feature>
<reference evidence="2 4" key="1">
    <citation type="submission" date="2022-09" db="EMBL/GenBank/DDBJ databases">
        <title>The outer-membrane cytochrome OmcA is essential for infection of Shewanella oneidensis by a zebrafish-associated bacteriophage.</title>
        <authorList>
            <person name="Grenfell A.W."/>
            <person name="Intile P."/>
            <person name="Mcfarlane J."/>
            <person name="Leung D."/>
            <person name="Abdalla K."/>
            <person name="Wold M."/>
            <person name="Kees E."/>
            <person name="Gralnick J."/>
        </authorList>
    </citation>
    <scope>NUCLEOTIDE SEQUENCE [LARGE SCALE GENOMIC DNA]</scope>
    <source>
        <strain evidence="2 4">NF-5</strain>
    </source>
</reference>
<feature type="transmembrane region" description="Helical" evidence="1">
    <location>
        <begin position="266"/>
        <end position="282"/>
    </location>
</feature>
<dbReference type="PANTHER" id="PTHR38684:SF1">
    <property type="entry name" value="PROTEIN AMPE"/>
    <property type="match status" value="1"/>
</dbReference>
<dbReference type="EMBL" id="JASGOQ010000001">
    <property type="protein sequence ID" value="MDV5392712.1"/>
    <property type="molecule type" value="Genomic_DNA"/>
</dbReference>
<keyword evidence="1" id="KW-1133">Transmembrane helix</keyword>
<evidence type="ECO:0000313" key="2">
    <source>
        <dbReference type="EMBL" id="MDI5832661.1"/>
    </source>
</evidence>
<accession>A0A1E3UWC2</accession>